<keyword evidence="2" id="KW-1185">Reference proteome</keyword>
<protein>
    <submittedName>
        <fullName evidence="1">Uncharacterized protein</fullName>
    </submittedName>
</protein>
<gene>
    <name evidence="1" type="ORF">NQ315_003544</name>
</gene>
<dbReference type="AlphaFoldDB" id="A0AAV8VDC6"/>
<dbReference type="EMBL" id="JANEYG010000151">
    <property type="protein sequence ID" value="KAJ8912007.1"/>
    <property type="molecule type" value="Genomic_DNA"/>
</dbReference>
<name>A0AAV8VDC6_9CUCU</name>
<evidence type="ECO:0000313" key="2">
    <source>
        <dbReference type="Proteomes" id="UP001159042"/>
    </source>
</evidence>
<comment type="caution">
    <text evidence="1">The sequence shown here is derived from an EMBL/GenBank/DDBJ whole genome shotgun (WGS) entry which is preliminary data.</text>
</comment>
<accession>A0AAV8VDC6</accession>
<organism evidence="1 2">
    <name type="scientific">Exocentrus adspersus</name>
    <dbReference type="NCBI Taxonomy" id="1586481"/>
    <lineage>
        <taxon>Eukaryota</taxon>
        <taxon>Metazoa</taxon>
        <taxon>Ecdysozoa</taxon>
        <taxon>Arthropoda</taxon>
        <taxon>Hexapoda</taxon>
        <taxon>Insecta</taxon>
        <taxon>Pterygota</taxon>
        <taxon>Neoptera</taxon>
        <taxon>Endopterygota</taxon>
        <taxon>Coleoptera</taxon>
        <taxon>Polyphaga</taxon>
        <taxon>Cucujiformia</taxon>
        <taxon>Chrysomeloidea</taxon>
        <taxon>Cerambycidae</taxon>
        <taxon>Lamiinae</taxon>
        <taxon>Acanthocinini</taxon>
        <taxon>Exocentrus</taxon>
    </lineage>
</organism>
<sequence>MVNLAYPTAPAEVIEQLSVSSFIEGLRNPEIGQLVRLARHKTISEALAQAHPGVQVKLDKLKPINTRIVRERRRDLVKILLIPSRMSWKSLPMDQTPKIPPRIEEDPSVVGPVVLRDTYEVGAPNLLLNRTRETPTSQP</sequence>
<reference evidence="1 2" key="1">
    <citation type="journal article" date="2023" name="Insect Mol. Biol.">
        <title>Genome sequencing provides insights into the evolution of gene families encoding plant cell wall-degrading enzymes in longhorned beetles.</title>
        <authorList>
            <person name="Shin N.R."/>
            <person name="Okamura Y."/>
            <person name="Kirsch R."/>
            <person name="Pauchet Y."/>
        </authorList>
    </citation>
    <scope>NUCLEOTIDE SEQUENCE [LARGE SCALE GENOMIC DNA]</scope>
    <source>
        <strain evidence="1">EAD_L_NR</strain>
    </source>
</reference>
<evidence type="ECO:0000313" key="1">
    <source>
        <dbReference type="EMBL" id="KAJ8912007.1"/>
    </source>
</evidence>
<proteinExistence type="predicted"/>
<dbReference type="Proteomes" id="UP001159042">
    <property type="component" value="Unassembled WGS sequence"/>
</dbReference>